<organism evidence="3">
    <name type="scientific">Soboliphyme baturini</name>
    <dbReference type="NCBI Taxonomy" id="241478"/>
    <lineage>
        <taxon>Eukaryota</taxon>
        <taxon>Metazoa</taxon>
        <taxon>Ecdysozoa</taxon>
        <taxon>Nematoda</taxon>
        <taxon>Enoplea</taxon>
        <taxon>Dorylaimia</taxon>
        <taxon>Dioctophymatida</taxon>
        <taxon>Dioctophymatoidea</taxon>
        <taxon>Soboliphymatidae</taxon>
        <taxon>Soboliphyme</taxon>
    </lineage>
</organism>
<dbReference type="SUPFAM" id="SSF50156">
    <property type="entry name" value="PDZ domain-like"/>
    <property type="match status" value="1"/>
</dbReference>
<dbReference type="InterPro" id="IPR036034">
    <property type="entry name" value="PDZ_sf"/>
</dbReference>
<sequence length="281" mass="31485">LFQNAFFLDATWCLPLIKVYEFVPCAKLGINVRSKDGFLVVTYVEPDSVADEDAKIEVGDVIQSIYDISLRNGTKRQLVNMVAACKDMPVVLTVIKCIGRDNKIYPPLHRTLDDLGFSSHHLMVKHRQRIEELTFSFTEPPRNSSTSAYGAVQDNDSLRALYLGCLELTGSGSVNKLGNCILEVLDQNRDKTAVTLHIGSLGLMVIYEETEQILFCRGYPEISACGRRLDRPKIFAVIVGEKACFNSKNFVCYVFEAESELLVKSVIEVVAKGFHRTHWAV</sequence>
<dbReference type="SUPFAM" id="SSF50729">
    <property type="entry name" value="PH domain-like"/>
    <property type="match status" value="1"/>
</dbReference>
<evidence type="ECO:0000313" key="3">
    <source>
        <dbReference type="WBParaSite" id="SBAD_0000965801-mRNA-1"/>
    </source>
</evidence>
<dbReference type="InterPro" id="IPR006020">
    <property type="entry name" value="PTB/PI_dom"/>
</dbReference>
<dbReference type="InterPro" id="IPR011993">
    <property type="entry name" value="PH-like_dom_sf"/>
</dbReference>
<dbReference type="PROSITE" id="PS01179">
    <property type="entry name" value="PID"/>
    <property type="match status" value="1"/>
</dbReference>
<dbReference type="SMART" id="SM00462">
    <property type="entry name" value="PTB"/>
    <property type="match status" value="1"/>
</dbReference>
<reference evidence="3" key="1">
    <citation type="submission" date="2016-06" db="UniProtKB">
        <authorList>
            <consortium name="WormBaseParasite"/>
        </authorList>
    </citation>
    <scope>IDENTIFICATION</scope>
</reference>
<feature type="domain" description="PID" evidence="1">
    <location>
        <begin position="157"/>
        <end position="274"/>
    </location>
</feature>
<proteinExistence type="predicted"/>
<protein>
    <submittedName>
        <fullName evidence="3">PDZ domain-containing protein</fullName>
    </submittedName>
</protein>
<dbReference type="WBParaSite" id="SBAD_0000965801-mRNA-1">
    <property type="protein sequence ID" value="SBAD_0000965801-mRNA-1"/>
    <property type="gene ID" value="SBAD_0000965801"/>
</dbReference>
<dbReference type="SMART" id="SM00228">
    <property type="entry name" value="PDZ"/>
    <property type="match status" value="1"/>
</dbReference>
<dbReference type="InterPro" id="IPR001478">
    <property type="entry name" value="PDZ"/>
</dbReference>
<feature type="domain" description="PDZ" evidence="2">
    <location>
        <begin position="16"/>
        <end position="82"/>
    </location>
</feature>
<dbReference type="PROSITE" id="PS50106">
    <property type="entry name" value="PDZ"/>
    <property type="match status" value="1"/>
</dbReference>
<dbReference type="Gene3D" id="2.30.42.10">
    <property type="match status" value="1"/>
</dbReference>
<evidence type="ECO:0000259" key="1">
    <source>
        <dbReference type="PROSITE" id="PS01179"/>
    </source>
</evidence>
<dbReference type="Pfam" id="PF00595">
    <property type="entry name" value="PDZ"/>
    <property type="match status" value="1"/>
</dbReference>
<dbReference type="AlphaFoldDB" id="A0A183J0C6"/>
<dbReference type="Pfam" id="PF00640">
    <property type="entry name" value="PID"/>
    <property type="match status" value="1"/>
</dbReference>
<dbReference type="Gene3D" id="2.30.29.30">
    <property type="entry name" value="Pleckstrin-homology domain (PH domain)/Phosphotyrosine-binding domain (PTB)"/>
    <property type="match status" value="1"/>
</dbReference>
<evidence type="ECO:0000259" key="2">
    <source>
        <dbReference type="PROSITE" id="PS50106"/>
    </source>
</evidence>
<accession>A0A183J0C6</accession>
<name>A0A183J0C6_9BILA</name>
<dbReference type="CDD" id="cd00136">
    <property type="entry name" value="PDZ_canonical"/>
    <property type="match status" value="1"/>
</dbReference>